<dbReference type="OrthoDB" id="189226at2759"/>
<reference evidence="6" key="1">
    <citation type="submission" date="2021-03" db="EMBL/GenBank/DDBJ databases">
        <title>Chromosome level genome of the anhydrobiotic midge Polypedilum vanderplanki.</title>
        <authorList>
            <person name="Yoshida Y."/>
            <person name="Kikawada T."/>
            <person name="Gusev O."/>
        </authorList>
    </citation>
    <scope>NUCLEOTIDE SEQUENCE</scope>
    <source>
        <strain evidence="6">NIAS01</strain>
        <tissue evidence="6">Whole body or cell culture</tissue>
    </source>
</reference>
<dbReference type="InterPro" id="IPR002123">
    <property type="entry name" value="Plipid/glycerol_acylTrfase"/>
</dbReference>
<feature type="domain" description="Phospholipid/glycerol acyltransferase" evidence="5">
    <location>
        <begin position="90"/>
        <end position="212"/>
    </location>
</feature>
<sequence>MASGFLKQNIISHLLITATILTSGIIVNIIQVLLHILVKPFNKRLFHHCMYYVSWTWLAQCVFVIDFWSSSELIVYCNEEDLKYIGNEHNFTLINHSYEIDWLVGWLLIEKFRGLGCTRGFIKNAIKYIPICGWFFGFAEHVFLQRSFDKDKKVIENRISEYMTYPNSTWIVVTAEGTRFTKEKHETSIKFAKEKNVEPLKHHLIPRARGFATCIPLLKKYNCPVIYNVQLAFEKDAKVAPTLGNLLLGKKVVAHLFIERIPMEKAEPTFEFLYDVYKEKDALQDSFHKFGNFYEGRGLKPVEGVRMKPRLRILINTVIWIIFSIFLMTYYTIKLILAERYFLLTTVSVGIIAMLYFMLQNILRHSKVNKSGSQYGKSR</sequence>
<proteinExistence type="inferred from homology"/>
<dbReference type="GO" id="GO:0012505">
    <property type="term" value="C:endomembrane system"/>
    <property type="evidence" value="ECO:0007669"/>
    <property type="project" value="TreeGrafter"/>
</dbReference>
<keyword evidence="4" id="KW-0812">Transmembrane</keyword>
<dbReference type="GO" id="GO:0003841">
    <property type="term" value="F:1-acylglycerol-3-phosphate O-acyltransferase activity"/>
    <property type="evidence" value="ECO:0007669"/>
    <property type="project" value="TreeGrafter"/>
</dbReference>
<evidence type="ECO:0000259" key="5">
    <source>
        <dbReference type="SMART" id="SM00563"/>
    </source>
</evidence>
<dbReference type="PANTHER" id="PTHR10983">
    <property type="entry name" value="1-ACYLGLYCEROL-3-PHOSPHATE ACYLTRANSFERASE-RELATED"/>
    <property type="match status" value="1"/>
</dbReference>
<evidence type="ECO:0000256" key="2">
    <source>
        <dbReference type="ARBA" id="ARBA00022679"/>
    </source>
</evidence>
<evidence type="ECO:0000313" key="6">
    <source>
        <dbReference type="EMBL" id="KAG5672321.1"/>
    </source>
</evidence>
<evidence type="ECO:0000256" key="4">
    <source>
        <dbReference type="SAM" id="Phobius"/>
    </source>
</evidence>
<feature type="transmembrane region" description="Helical" evidence="4">
    <location>
        <begin position="313"/>
        <end position="333"/>
    </location>
</feature>
<accession>A0A9J6BR22</accession>
<keyword evidence="4" id="KW-1133">Transmembrane helix</keyword>
<dbReference type="SUPFAM" id="SSF69593">
    <property type="entry name" value="Glycerol-3-phosphate (1)-acyltransferase"/>
    <property type="match status" value="1"/>
</dbReference>
<dbReference type="PANTHER" id="PTHR10983:SF24">
    <property type="entry name" value="1-ACYLGLYCEROL-3-PHOSPHATE O-ACYLTRANSFERASE 3, ISOFORM E-RELATED"/>
    <property type="match status" value="1"/>
</dbReference>
<keyword evidence="4" id="KW-0472">Membrane</keyword>
<dbReference type="AlphaFoldDB" id="A0A9J6BR22"/>
<feature type="transmembrane region" description="Helical" evidence="4">
    <location>
        <begin position="12"/>
        <end position="37"/>
    </location>
</feature>
<dbReference type="EMBL" id="JADBJN010000003">
    <property type="protein sequence ID" value="KAG5672321.1"/>
    <property type="molecule type" value="Genomic_DNA"/>
</dbReference>
<evidence type="ECO:0000256" key="3">
    <source>
        <dbReference type="ARBA" id="ARBA00023315"/>
    </source>
</evidence>
<evidence type="ECO:0000313" key="7">
    <source>
        <dbReference type="Proteomes" id="UP001107558"/>
    </source>
</evidence>
<dbReference type="CDD" id="cd07990">
    <property type="entry name" value="LPLAT_LCLAT1-like"/>
    <property type="match status" value="1"/>
</dbReference>
<dbReference type="Proteomes" id="UP001107558">
    <property type="component" value="Chromosome 3"/>
</dbReference>
<keyword evidence="7" id="KW-1185">Reference proteome</keyword>
<comment type="caution">
    <text evidence="6">The sequence shown here is derived from an EMBL/GenBank/DDBJ whole genome shotgun (WGS) entry which is preliminary data.</text>
</comment>
<evidence type="ECO:0000256" key="1">
    <source>
        <dbReference type="ARBA" id="ARBA00008655"/>
    </source>
</evidence>
<dbReference type="Pfam" id="PF16076">
    <property type="entry name" value="Acyltransf_C"/>
    <property type="match status" value="1"/>
</dbReference>
<dbReference type="InterPro" id="IPR032098">
    <property type="entry name" value="Acyltransf_C"/>
</dbReference>
<protein>
    <recommendedName>
        <fullName evidence="5">Phospholipid/glycerol acyltransferase domain-containing protein</fullName>
    </recommendedName>
</protein>
<dbReference type="SMART" id="SM00563">
    <property type="entry name" value="PlsC"/>
    <property type="match status" value="1"/>
</dbReference>
<organism evidence="6 7">
    <name type="scientific">Polypedilum vanderplanki</name>
    <name type="common">Sleeping chironomid midge</name>
    <dbReference type="NCBI Taxonomy" id="319348"/>
    <lineage>
        <taxon>Eukaryota</taxon>
        <taxon>Metazoa</taxon>
        <taxon>Ecdysozoa</taxon>
        <taxon>Arthropoda</taxon>
        <taxon>Hexapoda</taxon>
        <taxon>Insecta</taxon>
        <taxon>Pterygota</taxon>
        <taxon>Neoptera</taxon>
        <taxon>Endopterygota</taxon>
        <taxon>Diptera</taxon>
        <taxon>Nematocera</taxon>
        <taxon>Chironomoidea</taxon>
        <taxon>Chironomidae</taxon>
        <taxon>Chironominae</taxon>
        <taxon>Polypedilum</taxon>
        <taxon>Polypedilum</taxon>
    </lineage>
</organism>
<comment type="similarity">
    <text evidence="1">Belongs to the 1-acyl-sn-glycerol-3-phosphate acyltransferase family.</text>
</comment>
<keyword evidence="3" id="KW-0012">Acyltransferase</keyword>
<feature type="transmembrane region" description="Helical" evidence="4">
    <location>
        <begin position="339"/>
        <end position="359"/>
    </location>
</feature>
<name>A0A9J6BR22_POLVA</name>
<dbReference type="Pfam" id="PF01553">
    <property type="entry name" value="Acyltransferase"/>
    <property type="match status" value="1"/>
</dbReference>
<gene>
    <name evidence="6" type="ORF">PVAND_002455</name>
</gene>
<keyword evidence="2" id="KW-0808">Transferase</keyword>